<dbReference type="AlphaFoldDB" id="A0A1X0R8A5"/>
<dbReference type="Pfam" id="PF13966">
    <property type="entry name" value="zf-RVT"/>
    <property type="match status" value="1"/>
</dbReference>
<feature type="non-terminal residue" evidence="2">
    <location>
        <position position="1"/>
    </location>
</feature>
<accession>A0A1X0R8A5</accession>
<sequence>LPPTARNTWYRLLHRTTPCKQRLHVLIPNQRPSTSCSFCGSADETASHFFFSCYHKAALWTMALHKFFPELSCSLTQIEQSMLTIAVSHINTTPDTLSSIVSSISLLSLFGCTLQVIWQSHWQKVFYDTHFTCQTMPASLEQMVFRLRHENSYTFD</sequence>
<dbReference type="OrthoDB" id="2278241at2759"/>
<proteinExistence type="predicted"/>
<dbReference type="InterPro" id="IPR026960">
    <property type="entry name" value="RVT-Znf"/>
</dbReference>
<evidence type="ECO:0000313" key="2">
    <source>
        <dbReference type="EMBL" id="ORE08206.1"/>
    </source>
</evidence>
<dbReference type="VEuPathDB" id="FungiDB:BCV72DRAFT_203922"/>
<reference evidence="2" key="1">
    <citation type="journal article" date="2016" name="Proc. Natl. Acad. Sci. U.S.A.">
        <title>Lipid metabolic changes in an early divergent fungus govern the establishment of a mutualistic symbiosis with endobacteria.</title>
        <authorList>
            <person name="Lastovetsky O.A."/>
            <person name="Gaspar M.L."/>
            <person name="Mondo S.J."/>
            <person name="LaButti K.M."/>
            <person name="Sandor L."/>
            <person name="Grigoriev I.V."/>
            <person name="Henry S.A."/>
            <person name="Pawlowska T.E."/>
        </authorList>
    </citation>
    <scope>NUCLEOTIDE SEQUENCE [LARGE SCALE GENOMIC DNA]</scope>
    <source>
        <strain evidence="2">ATCC 52814</strain>
    </source>
</reference>
<feature type="domain" description="Reverse transcriptase zinc-binding" evidence="1">
    <location>
        <begin position="2"/>
        <end position="60"/>
    </location>
</feature>
<evidence type="ECO:0000259" key="1">
    <source>
        <dbReference type="Pfam" id="PF13966"/>
    </source>
</evidence>
<protein>
    <recommendedName>
        <fullName evidence="1">Reverse transcriptase zinc-binding domain-containing protein</fullName>
    </recommendedName>
</protein>
<dbReference type="EMBL" id="KV921891">
    <property type="protein sequence ID" value="ORE08206.1"/>
    <property type="molecule type" value="Genomic_DNA"/>
</dbReference>
<dbReference type="Proteomes" id="UP000242414">
    <property type="component" value="Unassembled WGS sequence"/>
</dbReference>
<organism evidence="2">
    <name type="scientific">Rhizopus microsporus var. microsporus</name>
    <dbReference type="NCBI Taxonomy" id="86635"/>
    <lineage>
        <taxon>Eukaryota</taxon>
        <taxon>Fungi</taxon>
        <taxon>Fungi incertae sedis</taxon>
        <taxon>Mucoromycota</taxon>
        <taxon>Mucoromycotina</taxon>
        <taxon>Mucoromycetes</taxon>
        <taxon>Mucorales</taxon>
        <taxon>Mucorineae</taxon>
        <taxon>Rhizopodaceae</taxon>
        <taxon>Rhizopus</taxon>
    </lineage>
</organism>
<gene>
    <name evidence="2" type="ORF">BCV72DRAFT_203922</name>
</gene>
<name>A0A1X0R8A5_RHIZD</name>